<gene>
    <name evidence="2" type="ORF">Micbo1qcDRAFT_154057</name>
</gene>
<dbReference type="STRING" id="196109.A0A136ILM3"/>
<dbReference type="InterPro" id="IPR024983">
    <property type="entry name" value="CHAT_dom"/>
</dbReference>
<evidence type="ECO:0000259" key="1">
    <source>
        <dbReference type="Pfam" id="PF12770"/>
    </source>
</evidence>
<evidence type="ECO:0000313" key="3">
    <source>
        <dbReference type="Proteomes" id="UP000070501"/>
    </source>
</evidence>
<evidence type="ECO:0000313" key="2">
    <source>
        <dbReference type="EMBL" id="KXJ85539.1"/>
    </source>
</evidence>
<dbReference type="Pfam" id="PF12770">
    <property type="entry name" value="CHAT"/>
    <property type="match status" value="1"/>
</dbReference>
<dbReference type="EMBL" id="KQ964279">
    <property type="protein sequence ID" value="KXJ85539.1"/>
    <property type="molecule type" value="Genomic_DNA"/>
</dbReference>
<dbReference type="Proteomes" id="UP000070501">
    <property type="component" value="Unassembled WGS sequence"/>
</dbReference>
<proteinExistence type="predicted"/>
<accession>A0A136ILM3</accession>
<feature type="domain" description="CHAT" evidence="1">
    <location>
        <begin position="976"/>
        <end position="1290"/>
    </location>
</feature>
<reference evidence="3" key="1">
    <citation type="submission" date="2016-02" db="EMBL/GenBank/DDBJ databases">
        <title>Draft genome sequence of Microdochium bolleyi, a fungal endophyte of beachgrass.</title>
        <authorList>
            <consortium name="DOE Joint Genome Institute"/>
            <person name="David A.S."/>
            <person name="May G."/>
            <person name="Haridas S."/>
            <person name="Lim J."/>
            <person name="Wang M."/>
            <person name="Labutti K."/>
            <person name="Lipzen A."/>
            <person name="Barry K."/>
            <person name="Grigoriev I.V."/>
        </authorList>
    </citation>
    <scope>NUCLEOTIDE SEQUENCE [LARGE SCALE GENOMIC DNA]</scope>
    <source>
        <strain evidence="3">J235TASD1</strain>
    </source>
</reference>
<organism evidence="2 3">
    <name type="scientific">Microdochium bolleyi</name>
    <dbReference type="NCBI Taxonomy" id="196109"/>
    <lineage>
        <taxon>Eukaryota</taxon>
        <taxon>Fungi</taxon>
        <taxon>Dikarya</taxon>
        <taxon>Ascomycota</taxon>
        <taxon>Pezizomycotina</taxon>
        <taxon>Sordariomycetes</taxon>
        <taxon>Xylariomycetidae</taxon>
        <taxon>Xylariales</taxon>
        <taxon>Microdochiaceae</taxon>
        <taxon>Microdochium</taxon>
    </lineage>
</organism>
<dbReference type="OrthoDB" id="9991317at2759"/>
<keyword evidence="3" id="KW-1185">Reference proteome</keyword>
<protein>
    <submittedName>
        <fullName evidence="2">CHAT domain-domain-containing protein</fullName>
    </submittedName>
</protein>
<name>A0A136ILM3_9PEZI</name>
<sequence length="1311" mass="147889">MACPGYRGVYTSLYASLSPEAIQAVEKVIWCRMVGQFEIGRHVLSHELKAFSASPVVVIEHGDLEIEAGRWGKAYRVLDAGLKSLEKVDYESDSAAYRLMALTRAMLGIRHRGDADSAIMEIERTLQWLEDVPVATYSDIQVSCIRRYVILYLFAKLSAKYENADAEHIPLCSDHNQQVLRGSPWAGLRQLQQSLCDRGMFNEANALFRQLLNRTPLEDRELVVEEFLLSVEIMPAASIKKYFEAVVRLQWAGTYFLLQEQERAVEELDKSAVAFNTFCDQFEVTDRDSPPHIHAWRYERLSAVQNPIERLDRTEALAVELKRLGSGKLGMCLSAAADLSWAFYNYTKNEVYRERFFMVQAQLEEYDTCVSEDLCDLILHRNTLISATVSTMIDRQNSLEWIDGFLQKHVYFTAPTELASLYRSKASVLQSLRRPVEAKQADAVADRLDSPEHVQGRKWMHLGSRGAIDPANSGAEAARDDFEDEDLEGPFFAPWIQTMGHPSRTATVLCSLLKDWLHEDIASQRISRGEWRMITGEAELDLEKPDDTTDSYASLCKWLGNPPLGQRKRRLLALRELRDARQLHFASRRLWDEQIAELTELLDLCKTLPPQISTVFPQSRGSYLGALALAQMAKLESQLDLSTATSSEILREAEASSSRALVEFRKTNNLAQIALHQRNAARICLLEMLKLQRLEQKSALTIESSQDEIGRLRAIRDLREVGMGRIEEADHIFTQSELHASRSGGLDAINNRHALVTSNASFQTIHVAIGLLLAEPGGCSETTVTQIWSWVQKYKARSLARTIGAHASDPPGLVSEIMASPEARALYEEMDRLQQQIDIAEKHERFELRRKMEHHRGLMKRDALLRRVIDLRQGNAFDGSELAVLNKKTGEDIVLVDWMYQYSTFGDEPGQFLLFTARCGSAPNMGLRTTMDILKTKAEDITTWENTYLNPVEWKNIPEENLASLRARMDLDHLLGELVAPLAQRTHPKDFLVLCPSTALHRIPIHSLSIRDKDPREADMVDEKALSRRNALVYIHSHSLLRSCFAATDFVHHLPANRSAVKPLFVSGIPATGFPDAEKPEPGRYDAGRNRIRGLAEQFKTKPMVDDDGSKEALMESIPHSRLLHFHTHCQWNSSDPLDHHLELARPRGSVRLGESPVEQLAAREVFGIKLSTATHINMIACQGGVTEVKPGDEVMGLVPAFLHSGASSTVSTLWRISDVHGAEFSRAFFNSFIKQLKVKPSVNAGDGAMPGTAPTSFVNMAKAMRHAIRELDPDSQQPLYKWAGFVLHGFWEYPVSEEDRMWIQKLKTAK</sequence>
<dbReference type="InParanoid" id="A0A136ILM3"/>